<dbReference type="OrthoDB" id="3404853at2"/>
<keyword evidence="2" id="KW-0812">Transmembrane</keyword>
<dbReference type="EMBL" id="FMHT01000003">
    <property type="protein sequence ID" value="SCL19103.1"/>
    <property type="molecule type" value="Genomic_DNA"/>
</dbReference>
<protein>
    <submittedName>
        <fullName evidence="3">Uncharacterized protein</fullName>
    </submittedName>
</protein>
<dbReference type="AlphaFoldDB" id="A0A1C6RPH2"/>
<keyword evidence="2" id="KW-1133">Transmembrane helix</keyword>
<accession>A0A1C6RPH2</accession>
<evidence type="ECO:0000256" key="1">
    <source>
        <dbReference type="SAM" id="MobiDB-lite"/>
    </source>
</evidence>
<organism evidence="3 4">
    <name type="scientific">Micromonospora nigra</name>
    <dbReference type="NCBI Taxonomy" id="145857"/>
    <lineage>
        <taxon>Bacteria</taxon>
        <taxon>Bacillati</taxon>
        <taxon>Actinomycetota</taxon>
        <taxon>Actinomycetes</taxon>
        <taxon>Micromonosporales</taxon>
        <taxon>Micromonosporaceae</taxon>
        <taxon>Micromonospora</taxon>
    </lineage>
</organism>
<evidence type="ECO:0000256" key="2">
    <source>
        <dbReference type="SAM" id="Phobius"/>
    </source>
</evidence>
<feature type="compositionally biased region" description="Pro residues" evidence="1">
    <location>
        <begin position="66"/>
        <end position="95"/>
    </location>
</feature>
<keyword evidence="2" id="KW-0472">Membrane</keyword>
<feature type="region of interest" description="Disordered" evidence="1">
    <location>
        <begin position="59"/>
        <end position="135"/>
    </location>
</feature>
<reference evidence="3 4" key="1">
    <citation type="submission" date="2016-06" db="EMBL/GenBank/DDBJ databases">
        <authorList>
            <person name="Kjaerup R.B."/>
            <person name="Dalgaard T.S."/>
            <person name="Juul-Madsen H.R."/>
        </authorList>
    </citation>
    <scope>NUCLEOTIDE SEQUENCE [LARGE SCALE GENOMIC DNA]</scope>
    <source>
        <strain evidence="3 4">DSM 43818</strain>
    </source>
</reference>
<dbReference type="RefSeq" id="WP_091078802.1">
    <property type="nucleotide sequence ID" value="NZ_FMHT01000003.1"/>
</dbReference>
<name>A0A1C6RPH2_9ACTN</name>
<evidence type="ECO:0000313" key="3">
    <source>
        <dbReference type="EMBL" id="SCL19103.1"/>
    </source>
</evidence>
<dbReference type="Proteomes" id="UP000199699">
    <property type="component" value="Unassembled WGS sequence"/>
</dbReference>
<sequence length="315" mass="33624">MSPELNRRYRVLATDVDAYPLPTPEAVRRLAERRLRTRGATGALAVAVLAGGTVAGTQWGVTAGPPSQPPRPVPPPATSVPPTSVPPTSVPPTSVPPTAGATPTASADDTSAPARTTPPATGAPSASAPARLPTSIPDRAFFTPLAGTAVQPPEFVDGPVLPELCGRTPAAPELSRTRSLIFWLDPQTPQEYVPDGSYLHTVSVHGPGLADDWLVNLRRAVRECPLVEIAPGLVSLQRLLPDGAYGDESVLFEMRTRTFDEDPAGTGLLRLVRAIRVGDVVTVLWERGWEYTSTDRIRFDFDSRRAVRAVEAWLA</sequence>
<proteinExistence type="predicted"/>
<dbReference type="STRING" id="145857.GA0070616_1665"/>
<keyword evidence="4" id="KW-1185">Reference proteome</keyword>
<evidence type="ECO:0000313" key="4">
    <source>
        <dbReference type="Proteomes" id="UP000199699"/>
    </source>
</evidence>
<gene>
    <name evidence="3" type="ORF">GA0070616_1665</name>
</gene>
<feature type="transmembrane region" description="Helical" evidence="2">
    <location>
        <begin position="39"/>
        <end position="61"/>
    </location>
</feature>
<feature type="compositionally biased region" description="Low complexity" evidence="1">
    <location>
        <begin position="96"/>
        <end position="130"/>
    </location>
</feature>